<dbReference type="InterPro" id="IPR025201">
    <property type="entry name" value="KdpD_TM"/>
</dbReference>
<feature type="transmembrane region" description="Helical" evidence="10">
    <location>
        <begin position="59"/>
        <end position="77"/>
    </location>
</feature>
<dbReference type="InterPro" id="IPR005467">
    <property type="entry name" value="His_kinase_dom"/>
</dbReference>
<comment type="catalytic activity">
    <reaction evidence="1">
        <text>ATP + protein L-histidine = ADP + protein N-phospho-L-histidine.</text>
        <dbReference type="EC" id="2.7.13.3"/>
    </reaction>
</comment>
<evidence type="ECO:0000256" key="2">
    <source>
        <dbReference type="ARBA" id="ARBA00004370"/>
    </source>
</evidence>
<dbReference type="FunFam" id="3.30.565.10:FF:000006">
    <property type="entry name" value="Sensor histidine kinase WalK"/>
    <property type="match status" value="1"/>
</dbReference>
<dbReference type="Pfam" id="PF02518">
    <property type="entry name" value="HATPase_c"/>
    <property type="match status" value="1"/>
</dbReference>
<dbReference type="SMART" id="SM00388">
    <property type="entry name" value="HisKA"/>
    <property type="match status" value="1"/>
</dbReference>
<keyword evidence="10" id="KW-0472">Membrane</keyword>
<dbReference type="Gene3D" id="3.30.565.10">
    <property type="entry name" value="Histidine kinase-like ATPase, C-terminal domain"/>
    <property type="match status" value="1"/>
</dbReference>
<organism evidence="12 13">
    <name type="scientific">Anoxynatronum buryatiense</name>
    <dbReference type="NCBI Taxonomy" id="489973"/>
    <lineage>
        <taxon>Bacteria</taxon>
        <taxon>Bacillati</taxon>
        <taxon>Bacillota</taxon>
        <taxon>Clostridia</taxon>
        <taxon>Eubacteriales</taxon>
        <taxon>Clostridiaceae</taxon>
        <taxon>Anoxynatronum</taxon>
    </lineage>
</organism>
<dbReference type="Pfam" id="PF13493">
    <property type="entry name" value="DUF4118"/>
    <property type="match status" value="1"/>
</dbReference>
<dbReference type="PANTHER" id="PTHR43065">
    <property type="entry name" value="SENSOR HISTIDINE KINASE"/>
    <property type="match status" value="1"/>
</dbReference>
<evidence type="ECO:0000256" key="10">
    <source>
        <dbReference type="SAM" id="Phobius"/>
    </source>
</evidence>
<keyword evidence="13" id="KW-1185">Reference proteome</keyword>
<protein>
    <recommendedName>
        <fullName evidence="3">histidine kinase</fullName>
        <ecNumber evidence="3">2.7.13.3</ecNumber>
    </recommendedName>
</protein>
<keyword evidence="5" id="KW-0808">Transferase</keyword>
<gene>
    <name evidence="12" type="ORF">SAMN06296020_1245</name>
</gene>
<evidence type="ECO:0000256" key="4">
    <source>
        <dbReference type="ARBA" id="ARBA00022553"/>
    </source>
</evidence>
<evidence type="ECO:0000256" key="6">
    <source>
        <dbReference type="ARBA" id="ARBA00022741"/>
    </source>
</evidence>
<dbReference type="Gene3D" id="1.10.287.130">
    <property type="match status" value="1"/>
</dbReference>
<keyword evidence="8" id="KW-0067">ATP-binding</keyword>
<evidence type="ECO:0000256" key="5">
    <source>
        <dbReference type="ARBA" id="ARBA00022679"/>
    </source>
</evidence>
<keyword evidence="4" id="KW-0597">Phosphoprotein</keyword>
<evidence type="ECO:0000256" key="7">
    <source>
        <dbReference type="ARBA" id="ARBA00022777"/>
    </source>
</evidence>
<dbReference type="CDD" id="cd00082">
    <property type="entry name" value="HisKA"/>
    <property type="match status" value="1"/>
</dbReference>
<evidence type="ECO:0000256" key="3">
    <source>
        <dbReference type="ARBA" id="ARBA00012438"/>
    </source>
</evidence>
<comment type="caution">
    <text evidence="12">The sequence shown here is derived from an EMBL/GenBank/DDBJ whole genome shotgun (WGS) entry which is preliminary data.</text>
</comment>
<dbReference type="InterPro" id="IPR003594">
    <property type="entry name" value="HATPase_dom"/>
</dbReference>
<feature type="transmembrane region" description="Helical" evidence="10">
    <location>
        <begin position="7"/>
        <end position="24"/>
    </location>
</feature>
<dbReference type="InterPro" id="IPR036890">
    <property type="entry name" value="HATPase_C_sf"/>
</dbReference>
<dbReference type="Proteomes" id="UP001158066">
    <property type="component" value="Unassembled WGS sequence"/>
</dbReference>
<evidence type="ECO:0000256" key="8">
    <source>
        <dbReference type="ARBA" id="ARBA00022840"/>
    </source>
</evidence>
<dbReference type="SUPFAM" id="SSF55874">
    <property type="entry name" value="ATPase domain of HSP90 chaperone/DNA topoisomerase II/histidine kinase"/>
    <property type="match status" value="1"/>
</dbReference>
<dbReference type="SMART" id="SM00387">
    <property type="entry name" value="HATPase_c"/>
    <property type="match status" value="1"/>
</dbReference>
<dbReference type="AlphaFoldDB" id="A0AA45WZC5"/>
<dbReference type="InterPro" id="IPR004358">
    <property type="entry name" value="Sig_transdc_His_kin-like_C"/>
</dbReference>
<proteinExistence type="predicted"/>
<dbReference type="GO" id="GO:0016020">
    <property type="term" value="C:membrane"/>
    <property type="evidence" value="ECO:0007669"/>
    <property type="project" value="UniProtKB-SubCell"/>
</dbReference>
<feature type="domain" description="Histidine kinase" evidence="11">
    <location>
        <begin position="146"/>
        <end position="355"/>
    </location>
</feature>
<evidence type="ECO:0000259" key="11">
    <source>
        <dbReference type="PROSITE" id="PS50109"/>
    </source>
</evidence>
<dbReference type="InterPro" id="IPR003661">
    <property type="entry name" value="HisK_dim/P_dom"/>
</dbReference>
<reference evidence="12" key="1">
    <citation type="submission" date="2017-05" db="EMBL/GenBank/DDBJ databases">
        <authorList>
            <person name="Varghese N."/>
            <person name="Submissions S."/>
        </authorList>
    </citation>
    <scope>NUCLEOTIDE SEQUENCE</scope>
    <source>
        <strain evidence="12">Su22</strain>
    </source>
</reference>
<dbReference type="InterPro" id="IPR036097">
    <property type="entry name" value="HisK_dim/P_sf"/>
</dbReference>
<dbReference type="Pfam" id="PF00512">
    <property type="entry name" value="HisKA"/>
    <property type="match status" value="1"/>
</dbReference>
<keyword evidence="10" id="KW-1133">Transmembrane helix</keyword>
<dbReference type="PRINTS" id="PR00344">
    <property type="entry name" value="BCTRLSENSOR"/>
</dbReference>
<keyword evidence="7 12" id="KW-0418">Kinase</keyword>
<dbReference type="EC" id="2.7.13.3" evidence="3"/>
<feature type="transmembrane region" description="Helical" evidence="10">
    <location>
        <begin position="83"/>
        <end position="104"/>
    </location>
</feature>
<evidence type="ECO:0000256" key="1">
    <source>
        <dbReference type="ARBA" id="ARBA00000085"/>
    </source>
</evidence>
<dbReference type="EMBL" id="FXUF01000024">
    <property type="protein sequence ID" value="SMP71625.1"/>
    <property type="molecule type" value="Genomic_DNA"/>
</dbReference>
<name>A0AA45WZC5_9CLOT</name>
<keyword evidence="9" id="KW-0902">Two-component regulatory system</keyword>
<dbReference type="GO" id="GO:0005524">
    <property type="term" value="F:ATP binding"/>
    <property type="evidence" value="ECO:0007669"/>
    <property type="project" value="UniProtKB-KW"/>
</dbReference>
<keyword evidence="10" id="KW-0812">Transmembrane</keyword>
<evidence type="ECO:0000256" key="9">
    <source>
        <dbReference type="ARBA" id="ARBA00023012"/>
    </source>
</evidence>
<dbReference type="GO" id="GO:0000155">
    <property type="term" value="F:phosphorelay sensor kinase activity"/>
    <property type="evidence" value="ECO:0007669"/>
    <property type="project" value="InterPro"/>
</dbReference>
<sequence>MTNKGKGNLTLVLVLILGVTGLHYGTTKSPWAIHDFYRRLYYIPIILAAFHFKLRGGFMASALVMFLYAPHLLLYFGRLDITVINQLLEAGMFMVVGVITGYLAEESYRRELQLQRQLSQLMKMDLLERKLRQSERLASLGQLASGIAHEIRNPLGIIKTISQTLHQEALEAGEDSLTEGLHIIESETDRANKVIKGMLDFARPEPLHLKPTNGEQVLHELLTVLRSLAKQHQVEIDSRLQSVPPLQADADRLKQALMNLMLNGIQSMEQGGTLALSLEKGTDSMALITITDQGQGIDKESLPHIFDPFFTTKEGGTGLGLSVTHRIIEEHRGTIDVTSEPGKGTTFKLHLPLAQNHIEEAPHET</sequence>
<dbReference type="PANTHER" id="PTHR43065:SF10">
    <property type="entry name" value="PEROXIDE STRESS-ACTIVATED HISTIDINE KINASE MAK3"/>
    <property type="match status" value="1"/>
</dbReference>
<dbReference type="SUPFAM" id="SSF47384">
    <property type="entry name" value="Homodimeric domain of signal transducing histidine kinase"/>
    <property type="match status" value="1"/>
</dbReference>
<dbReference type="RefSeq" id="WP_283410854.1">
    <property type="nucleotide sequence ID" value="NZ_FXUF01000024.1"/>
</dbReference>
<evidence type="ECO:0000313" key="13">
    <source>
        <dbReference type="Proteomes" id="UP001158066"/>
    </source>
</evidence>
<comment type="subcellular location">
    <subcellularLocation>
        <location evidence="2">Membrane</location>
    </subcellularLocation>
</comment>
<accession>A0AA45WZC5</accession>
<evidence type="ECO:0000313" key="12">
    <source>
        <dbReference type="EMBL" id="SMP71625.1"/>
    </source>
</evidence>
<dbReference type="PROSITE" id="PS50109">
    <property type="entry name" value="HIS_KIN"/>
    <property type="match status" value="1"/>
</dbReference>
<keyword evidence="6" id="KW-0547">Nucleotide-binding</keyword>